<dbReference type="PRINTS" id="PR00364">
    <property type="entry name" value="DISEASERSIST"/>
</dbReference>
<dbReference type="Pfam" id="PF00931">
    <property type="entry name" value="NB-ARC"/>
    <property type="match status" value="1"/>
</dbReference>
<name>A0A371E8S7_MUCPR</name>
<protein>
    <submittedName>
        <fullName evidence="7">Disease resistance protein RGA1</fullName>
    </submittedName>
</protein>
<dbReference type="PANTHER" id="PTHR36766:SF61">
    <property type="entry name" value="NB-ARC DOMAIN DISEASE RESISTANCE PROTEIN"/>
    <property type="match status" value="1"/>
</dbReference>
<dbReference type="Proteomes" id="UP000257109">
    <property type="component" value="Unassembled WGS sequence"/>
</dbReference>
<evidence type="ECO:0000256" key="2">
    <source>
        <dbReference type="ARBA" id="ARBA00022741"/>
    </source>
</evidence>
<dbReference type="InterPro" id="IPR002182">
    <property type="entry name" value="NB-ARC"/>
</dbReference>
<keyword evidence="8" id="KW-1185">Reference proteome</keyword>
<evidence type="ECO:0000259" key="6">
    <source>
        <dbReference type="Pfam" id="PF18052"/>
    </source>
</evidence>
<dbReference type="InterPro" id="IPR041118">
    <property type="entry name" value="Rx_N"/>
</dbReference>
<dbReference type="SUPFAM" id="SSF52540">
    <property type="entry name" value="P-loop containing nucleoside triphosphate hydrolases"/>
    <property type="match status" value="1"/>
</dbReference>
<dbReference type="EMBL" id="QJKJ01015486">
    <property type="protein sequence ID" value="RDX62444.1"/>
    <property type="molecule type" value="Genomic_DNA"/>
</dbReference>
<evidence type="ECO:0000259" key="5">
    <source>
        <dbReference type="Pfam" id="PF00931"/>
    </source>
</evidence>
<comment type="caution">
    <text evidence="7">The sequence shown here is derived from an EMBL/GenBank/DDBJ whole genome shotgun (WGS) entry which is preliminary data.</text>
</comment>
<reference evidence="7" key="1">
    <citation type="submission" date="2018-05" db="EMBL/GenBank/DDBJ databases">
        <title>Draft genome of Mucuna pruriens seed.</title>
        <authorList>
            <person name="Nnadi N.E."/>
            <person name="Vos R."/>
            <person name="Hasami M.H."/>
            <person name="Devisetty U.K."/>
            <person name="Aguiy J.C."/>
        </authorList>
    </citation>
    <scope>NUCLEOTIDE SEQUENCE [LARGE SCALE GENOMIC DNA]</scope>
    <source>
        <strain evidence="7">JCA_2017</strain>
    </source>
</reference>
<dbReference type="InterPro" id="IPR038005">
    <property type="entry name" value="RX-like_CC"/>
</dbReference>
<feature type="non-terminal residue" evidence="7">
    <location>
        <position position="349"/>
    </location>
</feature>
<evidence type="ECO:0000313" key="8">
    <source>
        <dbReference type="Proteomes" id="UP000257109"/>
    </source>
</evidence>
<keyword evidence="3" id="KW-0611">Plant defense</keyword>
<dbReference type="GO" id="GO:0005524">
    <property type="term" value="F:ATP binding"/>
    <property type="evidence" value="ECO:0007669"/>
    <property type="project" value="UniProtKB-KW"/>
</dbReference>
<dbReference type="GO" id="GO:0043531">
    <property type="term" value="F:ADP binding"/>
    <property type="evidence" value="ECO:0007669"/>
    <property type="project" value="InterPro"/>
</dbReference>
<keyword evidence="4" id="KW-0067">ATP-binding</keyword>
<evidence type="ECO:0000313" key="7">
    <source>
        <dbReference type="EMBL" id="RDX62444.1"/>
    </source>
</evidence>
<evidence type="ECO:0000256" key="3">
    <source>
        <dbReference type="ARBA" id="ARBA00022821"/>
    </source>
</evidence>
<dbReference type="STRING" id="157652.A0A371E8S7"/>
<gene>
    <name evidence="7" type="primary">RGA1</name>
    <name evidence="7" type="ORF">CR513_59221</name>
</gene>
<dbReference type="PANTHER" id="PTHR36766">
    <property type="entry name" value="PLANT BROAD-SPECTRUM MILDEW RESISTANCE PROTEIN RPW8"/>
    <property type="match status" value="1"/>
</dbReference>
<dbReference type="OrthoDB" id="2018467at2759"/>
<keyword evidence="1" id="KW-0677">Repeat</keyword>
<sequence length="349" mass="39955">MEAQLPATTTNLYPNSFSSLSLKNMAEYFVFNIVESLLGKLASYVYEEASRAYDLYEDLQGITDTLSIVKSVLLDAEQKQEHKHGLREWLRQIQNLCLDAEDVLDGFEFQNMRKQVVKALGSIRMKVGHFFSSSNSLLFRHRMTRQIKHVRHRLDKIAADGNKFGLERIDVDHRLVQTREMTYSHVDASGVIGRENDRDEIIKLLIQPHPHGDGDGDRSVCVIPIVGIGGLGKTTLAKLVFNDRRVDELFQLKMWVCISDHFDIRQIIIKIINSLYASHSAPTIAVAHQENIDNLDIEQLQNHLRHKLFGQKYLIVLDDIWNDDRAKWIELKDLIKVGAVGSKILVTTR</sequence>
<dbReference type="InterPro" id="IPR027417">
    <property type="entry name" value="P-loop_NTPase"/>
</dbReference>
<keyword evidence="2" id="KW-0547">Nucleotide-binding</keyword>
<dbReference type="Gene3D" id="3.40.50.300">
    <property type="entry name" value="P-loop containing nucleotide triphosphate hydrolases"/>
    <property type="match status" value="1"/>
</dbReference>
<dbReference type="AlphaFoldDB" id="A0A371E8S7"/>
<proteinExistence type="predicted"/>
<organism evidence="7 8">
    <name type="scientific">Mucuna pruriens</name>
    <name type="common">Velvet bean</name>
    <name type="synonym">Dolichos pruriens</name>
    <dbReference type="NCBI Taxonomy" id="157652"/>
    <lineage>
        <taxon>Eukaryota</taxon>
        <taxon>Viridiplantae</taxon>
        <taxon>Streptophyta</taxon>
        <taxon>Embryophyta</taxon>
        <taxon>Tracheophyta</taxon>
        <taxon>Spermatophyta</taxon>
        <taxon>Magnoliopsida</taxon>
        <taxon>eudicotyledons</taxon>
        <taxon>Gunneridae</taxon>
        <taxon>Pentapetalae</taxon>
        <taxon>rosids</taxon>
        <taxon>fabids</taxon>
        <taxon>Fabales</taxon>
        <taxon>Fabaceae</taxon>
        <taxon>Papilionoideae</taxon>
        <taxon>50 kb inversion clade</taxon>
        <taxon>NPAAA clade</taxon>
        <taxon>indigoferoid/millettioid clade</taxon>
        <taxon>Phaseoleae</taxon>
        <taxon>Mucuna</taxon>
    </lineage>
</organism>
<accession>A0A371E8S7</accession>
<feature type="non-terminal residue" evidence="7">
    <location>
        <position position="1"/>
    </location>
</feature>
<dbReference type="GO" id="GO:0006952">
    <property type="term" value="P:defense response"/>
    <property type="evidence" value="ECO:0007669"/>
    <property type="project" value="UniProtKB-KW"/>
</dbReference>
<feature type="domain" description="Disease resistance N-terminal" evidence="6">
    <location>
        <begin position="33"/>
        <end position="132"/>
    </location>
</feature>
<dbReference type="CDD" id="cd14798">
    <property type="entry name" value="RX-CC_like"/>
    <property type="match status" value="1"/>
</dbReference>
<dbReference type="Pfam" id="PF18052">
    <property type="entry name" value="Rx_N"/>
    <property type="match status" value="1"/>
</dbReference>
<dbReference type="Gene3D" id="1.20.5.4130">
    <property type="match status" value="1"/>
</dbReference>
<evidence type="ECO:0000256" key="4">
    <source>
        <dbReference type="ARBA" id="ARBA00022840"/>
    </source>
</evidence>
<feature type="domain" description="NB-ARC" evidence="5">
    <location>
        <begin position="219"/>
        <end position="349"/>
    </location>
</feature>
<evidence type="ECO:0000256" key="1">
    <source>
        <dbReference type="ARBA" id="ARBA00022737"/>
    </source>
</evidence>